<keyword evidence="2" id="KW-0472">Membrane</keyword>
<evidence type="ECO:0000313" key="3">
    <source>
        <dbReference type="EMBL" id="USQ79048.1"/>
    </source>
</evidence>
<keyword evidence="2" id="KW-1133">Transmembrane helix</keyword>
<proteinExistence type="predicted"/>
<gene>
    <name evidence="3" type="ORF">NF556_15675</name>
</gene>
<dbReference type="Proteomes" id="UP001056455">
    <property type="component" value="Chromosome"/>
</dbReference>
<keyword evidence="4" id="KW-1185">Reference proteome</keyword>
<feature type="transmembrane region" description="Helical" evidence="2">
    <location>
        <begin position="149"/>
        <end position="175"/>
    </location>
</feature>
<reference evidence="3" key="1">
    <citation type="submission" date="2022-06" db="EMBL/GenBank/DDBJ databases">
        <title>Ornithinimicrobium HY1793.</title>
        <authorList>
            <person name="Huang Y."/>
        </authorList>
    </citation>
    <scope>NUCLEOTIDE SEQUENCE</scope>
    <source>
        <strain evidence="3">HY1793</strain>
    </source>
</reference>
<sequence length="213" mass="21523">MSDIAGPLPGHGKRRTGAITFWIGIVIGLGSLALAIITGMMSFNAISDAVSDATPIDGSKSITLQAGDERTIYQVEQGSEEAVCTVTGPDGQELSLSRNSTVEGTSGDTTYVNVGNFTADQAGEHQVACEGPRTLIGPSLDVAGTIGGIFGVLAGIGGILVGGLLVIIGAILWFLGRGERKRALTGGPGGYGQGSYQQGGYQGGPPPPPPPSQ</sequence>
<accession>A0ABY4YQJ4</accession>
<evidence type="ECO:0000256" key="1">
    <source>
        <dbReference type="SAM" id="MobiDB-lite"/>
    </source>
</evidence>
<feature type="transmembrane region" description="Helical" evidence="2">
    <location>
        <begin position="21"/>
        <end position="43"/>
    </location>
</feature>
<dbReference type="EMBL" id="CP099489">
    <property type="protein sequence ID" value="USQ79048.1"/>
    <property type="molecule type" value="Genomic_DNA"/>
</dbReference>
<dbReference type="RefSeq" id="WP_252591963.1">
    <property type="nucleotide sequence ID" value="NZ_CP099489.1"/>
</dbReference>
<protein>
    <recommendedName>
        <fullName evidence="5">DUF4333 domain-containing protein</fullName>
    </recommendedName>
</protein>
<keyword evidence="2" id="KW-0812">Transmembrane</keyword>
<feature type="compositionally biased region" description="Pro residues" evidence="1">
    <location>
        <begin position="204"/>
        <end position="213"/>
    </location>
</feature>
<evidence type="ECO:0000313" key="4">
    <source>
        <dbReference type="Proteomes" id="UP001056455"/>
    </source>
</evidence>
<evidence type="ECO:0008006" key="5">
    <source>
        <dbReference type="Google" id="ProtNLM"/>
    </source>
</evidence>
<feature type="region of interest" description="Disordered" evidence="1">
    <location>
        <begin position="184"/>
        <end position="213"/>
    </location>
</feature>
<organism evidence="3 4">
    <name type="scientific">Ornithinimicrobium faecis</name>
    <dbReference type="NCBI Taxonomy" id="2934158"/>
    <lineage>
        <taxon>Bacteria</taxon>
        <taxon>Bacillati</taxon>
        <taxon>Actinomycetota</taxon>
        <taxon>Actinomycetes</taxon>
        <taxon>Micrococcales</taxon>
        <taxon>Ornithinimicrobiaceae</taxon>
        <taxon>Ornithinimicrobium</taxon>
    </lineage>
</organism>
<name>A0ABY4YQJ4_9MICO</name>
<evidence type="ECO:0000256" key="2">
    <source>
        <dbReference type="SAM" id="Phobius"/>
    </source>
</evidence>